<proteinExistence type="inferred from homology"/>
<evidence type="ECO:0000256" key="2">
    <source>
        <dbReference type="ARBA" id="ARBA00006149"/>
    </source>
</evidence>
<comment type="catalytic activity">
    <reaction evidence="8">
        <text>methylarsonous acid + S-adenosyl-L-methionine = dimethylarsinate + S-adenosyl-L-homocysteine + 2 H(+)</text>
        <dbReference type="Rhea" id="RHEA:11684"/>
        <dbReference type="ChEBI" id="CHEBI:15378"/>
        <dbReference type="ChEBI" id="CHEBI:16223"/>
        <dbReference type="ChEBI" id="CHEBI:17826"/>
        <dbReference type="ChEBI" id="CHEBI:57856"/>
        <dbReference type="ChEBI" id="CHEBI:59789"/>
    </reaction>
</comment>
<evidence type="ECO:0000313" key="19">
    <source>
        <dbReference type="RefSeq" id="XP_055871492.1"/>
    </source>
</evidence>
<dbReference type="InterPro" id="IPR004557">
    <property type="entry name" value="PrmC-related"/>
</dbReference>
<evidence type="ECO:0000259" key="17">
    <source>
        <dbReference type="Pfam" id="PF05175"/>
    </source>
</evidence>
<feature type="domain" description="Methyltransferase small" evidence="17">
    <location>
        <begin position="37"/>
        <end position="135"/>
    </location>
</feature>
<evidence type="ECO:0000256" key="14">
    <source>
        <dbReference type="ARBA" id="ARBA00083337"/>
    </source>
</evidence>
<dbReference type="CDD" id="cd02440">
    <property type="entry name" value="AdoMet_MTases"/>
    <property type="match status" value="1"/>
</dbReference>
<evidence type="ECO:0000313" key="18">
    <source>
        <dbReference type="Proteomes" id="UP001165740"/>
    </source>
</evidence>
<comment type="catalytic activity">
    <reaction evidence="7">
        <text>L-lysyl-[histone] + S-adenosyl-L-methionine = N(6)-methyl-L-lysyl-[histone] + S-adenosyl-L-homocysteine + H(+)</text>
        <dbReference type="Rhea" id="RHEA:10024"/>
        <dbReference type="Rhea" id="RHEA-COMP:9845"/>
        <dbReference type="Rhea" id="RHEA-COMP:9846"/>
        <dbReference type="ChEBI" id="CHEBI:15378"/>
        <dbReference type="ChEBI" id="CHEBI:29969"/>
        <dbReference type="ChEBI" id="CHEBI:57856"/>
        <dbReference type="ChEBI" id="CHEBI:59789"/>
        <dbReference type="ChEBI" id="CHEBI:61929"/>
    </reaction>
    <physiologicalReaction direction="left-to-right" evidence="7">
        <dbReference type="Rhea" id="RHEA:10025"/>
    </physiologicalReaction>
</comment>
<dbReference type="GO" id="GO:0005634">
    <property type="term" value="C:nucleus"/>
    <property type="evidence" value="ECO:0007669"/>
    <property type="project" value="UniProtKB-SubCell"/>
</dbReference>
<dbReference type="GO" id="GO:0036009">
    <property type="term" value="F:protein-glutamine N-methyltransferase activity"/>
    <property type="evidence" value="ECO:0007669"/>
    <property type="project" value="UniProtKB-ARBA"/>
</dbReference>
<evidence type="ECO:0000256" key="11">
    <source>
        <dbReference type="ARBA" id="ARBA00075330"/>
    </source>
</evidence>
<evidence type="ECO:0000256" key="6">
    <source>
        <dbReference type="ARBA" id="ARBA00023242"/>
    </source>
</evidence>
<evidence type="ECO:0000256" key="1">
    <source>
        <dbReference type="ARBA" id="ARBA00004123"/>
    </source>
</evidence>
<gene>
    <name evidence="19" type="primary">LOC106051498</name>
</gene>
<dbReference type="Gene3D" id="3.40.50.150">
    <property type="entry name" value="Vaccinia Virus protein VP39"/>
    <property type="match status" value="1"/>
</dbReference>
<protein>
    <recommendedName>
        <fullName evidence="15">Methyltransferase HEMK2</fullName>
    </recommendedName>
    <alternativeName>
        <fullName evidence="14">HemK methyltransferase family member 2</fullName>
    </alternativeName>
    <alternativeName>
        <fullName evidence="12">Lysine N-methyltransferase 9</fullName>
    </alternativeName>
    <alternativeName>
        <fullName evidence="11">Methylarsonite methyltransferase N6AMT1</fullName>
    </alternativeName>
    <alternativeName>
        <fullName evidence="16">Methyltransferase N6AMT1</fullName>
    </alternativeName>
    <alternativeName>
        <fullName evidence="13">Protein N(5)-glutamine methyltransferase</fullName>
    </alternativeName>
</protein>
<dbReference type="InterPro" id="IPR029063">
    <property type="entry name" value="SAM-dependent_MTases_sf"/>
</dbReference>
<comment type="subunit">
    <text evidence="10">Heterodimer; heterodimerization with TRMT112 is required for S-adenosyl-L-methionine-binding.</text>
</comment>
<evidence type="ECO:0000256" key="8">
    <source>
        <dbReference type="ARBA" id="ARBA00050903"/>
    </source>
</evidence>
<dbReference type="PANTHER" id="PTHR45875">
    <property type="entry name" value="METHYLTRANSFERASE N6AMT1"/>
    <property type="match status" value="1"/>
</dbReference>
<keyword evidence="5" id="KW-0949">S-adenosyl-L-methionine</keyword>
<evidence type="ECO:0000256" key="9">
    <source>
        <dbReference type="ARBA" id="ARBA00053180"/>
    </source>
</evidence>
<keyword evidence="3" id="KW-0489">Methyltransferase</keyword>
<dbReference type="InterPro" id="IPR002052">
    <property type="entry name" value="DNA_methylase_N6_adenine_CS"/>
</dbReference>
<evidence type="ECO:0000256" key="16">
    <source>
        <dbReference type="ARBA" id="ARBA00093667"/>
    </source>
</evidence>
<dbReference type="PANTHER" id="PTHR45875:SF1">
    <property type="entry name" value="METHYLTRANSFERASE N6AMT1"/>
    <property type="match status" value="1"/>
</dbReference>
<evidence type="ECO:0000256" key="5">
    <source>
        <dbReference type="ARBA" id="ARBA00022691"/>
    </source>
</evidence>
<dbReference type="AlphaFoldDB" id="A0A9W2Z939"/>
<dbReference type="OMA" id="EWDDWME"/>
<keyword evidence="18" id="KW-1185">Reference proteome</keyword>
<keyword evidence="6" id="KW-0539">Nucleus</keyword>
<dbReference type="SUPFAM" id="SSF53335">
    <property type="entry name" value="S-adenosyl-L-methionine-dependent methyltransferases"/>
    <property type="match status" value="1"/>
</dbReference>
<comment type="similarity">
    <text evidence="2">Belongs to the eukaryotic/archaeal PrmC-related family.</text>
</comment>
<keyword evidence="4" id="KW-0808">Transferase</keyword>
<organism evidence="18 19">
    <name type="scientific">Biomphalaria glabrata</name>
    <name type="common">Bloodfluke planorb</name>
    <name type="synonym">Freshwater snail</name>
    <dbReference type="NCBI Taxonomy" id="6526"/>
    <lineage>
        <taxon>Eukaryota</taxon>
        <taxon>Metazoa</taxon>
        <taxon>Spiralia</taxon>
        <taxon>Lophotrochozoa</taxon>
        <taxon>Mollusca</taxon>
        <taxon>Gastropoda</taxon>
        <taxon>Heterobranchia</taxon>
        <taxon>Euthyneura</taxon>
        <taxon>Panpulmonata</taxon>
        <taxon>Hygrophila</taxon>
        <taxon>Lymnaeoidea</taxon>
        <taxon>Planorbidae</taxon>
        <taxon>Biomphalaria</taxon>
    </lineage>
</organism>
<dbReference type="InterPro" id="IPR052190">
    <property type="entry name" value="Euk-Arch_PrmC-MTase"/>
</dbReference>
<dbReference type="RefSeq" id="XP_055871492.1">
    <property type="nucleotide sequence ID" value="XM_056015517.1"/>
</dbReference>
<evidence type="ECO:0000256" key="7">
    <source>
        <dbReference type="ARBA" id="ARBA00048619"/>
    </source>
</evidence>
<evidence type="ECO:0000256" key="10">
    <source>
        <dbReference type="ARBA" id="ARBA00062344"/>
    </source>
</evidence>
<dbReference type="GeneID" id="106051498"/>
<evidence type="ECO:0000256" key="12">
    <source>
        <dbReference type="ARBA" id="ARBA00076540"/>
    </source>
</evidence>
<comment type="function">
    <text evidence="9">Methyltransferase that can methylate proteins and, to a lower extent, arsenic. Catalytic subunit of a heterodimer with TRMT112, which monomethylates 'Lys-12' of histone H4 (H4K12me1), a modification present at the promoters of numerous genes encoding cell cycle regulators. Catalytic subunit of a heterodimer with TRMT112, which catalyzes N5-methylation of Glu residue of proteins with a Gly-Gln-Xaa-Xaa-Xaa-Arg motif. Methylates ETF1 on 'Gln-185'; ETF1 needs to be complexed to ERF3 in its GTP-bound form to be efficiently methylated. May also play a role in the modulation of arsenic-induced toxicity by mediating the conversion of monomethylarsonous acid (3+) into the less toxic dimethylarsonic acid. It however only plays a limited role in arsenic metabolism compared with AS3MT.</text>
</comment>
<dbReference type="GO" id="GO:0032259">
    <property type="term" value="P:methylation"/>
    <property type="evidence" value="ECO:0007669"/>
    <property type="project" value="UniProtKB-KW"/>
</dbReference>
<dbReference type="NCBIfam" id="TIGR00537">
    <property type="entry name" value="hemK_rel_arch"/>
    <property type="match status" value="1"/>
</dbReference>
<evidence type="ECO:0000256" key="13">
    <source>
        <dbReference type="ARBA" id="ARBA00080992"/>
    </source>
</evidence>
<accession>A0A9W2Z939</accession>
<dbReference type="PROSITE" id="PS00092">
    <property type="entry name" value="N6_MTASE"/>
    <property type="match status" value="1"/>
</dbReference>
<dbReference type="OrthoDB" id="406152at2759"/>
<dbReference type="GO" id="GO:0035657">
    <property type="term" value="C:eRF1 methyltransferase complex"/>
    <property type="evidence" value="ECO:0007669"/>
    <property type="project" value="TreeGrafter"/>
</dbReference>
<comment type="subcellular location">
    <subcellularLocation>
        <location evidence="1">Nucleus</location>
    </subcellularLocation>
</comment>
<dbReference type="FunFam" id="3.40.50.150:FF:000077">
    <property type="entry name" value="HemK methyltransferase family member 2"/>
    <property type="match status" value="1"/>
</dbReference>
<evidence type="ECO:0000256" key="15">
    <source>
        <dbReference type="ARBA" id="ARBA00093624"/>
    </source>
</evidence>
<evidence type="ECO:0000256" key="4">
    <source>
        <dbReference type="ARBA" id="ARBA00022679"/>
    </source>
</evidence>
<name>A0A9W2Z939_BIOGL</name>
<sequence>MSISLMSTNKFRTPVIGLHDNYNYDDVYEPAEDSFLLLDVLEQEFNFLSQLKPNICLEVGCGSGICITFLSQILEKQALFLCTDINPAAIQLTLQTAERNWQRVEPVLCDLTGAFEDRLKGKVDVLIFNPPYVVTSSGEVANGGIAASWAGGIKGREVIDRFLPKVSLLLSSTGVFYMVIIKENDQDDIEQVMLSQGLKMTVAGSRRAGCELLFILKFTRLPER</sequence>
<reference evidence="19" key="1">
    <citation type="submission" date="2025-08" db="UniProtKB">
        <authorList>
            <consortium name="RefSeq"/>
        </authorList>
    </citation>
    <scope>IDENTIFICATION</scope>
</reference>
<dbReference type="Proteomes" id="UP001165740">
    <property type="component" value="Chromosome 17"/>
</dbReference>
<dbReference type="InterPro" id="IPR007848">
    <property type="entry name" value="Small_mtfrase_dom"/>
</dbReference>
<dbReference type="GO" id="GO:0003676">
    <property type="term" value="F:nucleic acid binding"/>
    <property type="evidence" value="ECO:0007669"/>
    <property type="project" value="InterPro"/>
</dbReference>
<evidence type="ECO:0000256" key="3">
    <source>
        <dbReference type="ARBA" id="ARBA00022603"/>
    </source>
</evidence>
<dbReference type="Pfam" id="PF05175">
    <property type="entry name" value="MTS"/>
    <property type="match status" value="1"/>
</dbReference>